<sequence>MFSASPSAATVCLSSPRLHAVCSHQVSKTTTVQHHDRPSPASPARFCSQLDTACDGQRNSNHQPDTHPPPPRFVSTVLLLYARYRYSSTVFAPTALIGRSPAGGHHGRHHHHHYHHHGGFTDLAIILIPGPQASK</sequence>
<keyword evidence="2" id="KW-1185">Reference proteome</keyword>
<accession>A0ABR4PDP6</accession>
<reference evidence="1 2" key="1">
    <citation type="submission" date="2024-06" db="EMBL/GenBank/DDBJ databases">
        <title>Complete genome of Phlyctema vagabunda strain 19-DSS-EL-015.</title>
        <authorList>
            <person name="Fiorenzani C."/>
        </authorList>
    </citation>
    <scope>NUCLEOTIDE SEQUENCE [LARGE SCALE GENOMIC DNA]</scope>
    <source>
        <strain evidence="1 2">19-DSS-EL-015</strain>
    </source>
</reference>
<dbReference type="Proteomes" id="UP001629113">
    <property type="component" value="Unassembled WGS sequence"/>
</dbReference>
<dbReference type="EMBL" id="JBFCZG010000006">
    <property type="protein sequence ID" value="KAL3421443.1"/>
    <property type="molecule type" value="Genomic_DNA"/>
</dbReference>
<name>A0ABR4PDP6_9HELO</name>
<evidence type="ECO:0008006" key="3">
    <source>
        <dbReference type="Google" id="ProtNLM"/>
    </source>
</evidence>
<evidence type="ECO:0000313" key="1">
    <source>
        <dbReference type="EMBL" id="KAL3421443.1"/>
    </source>
</evidence>
<gene>
    <name evidence="1" type="ORF">PVAG01_07888</name>
</gene>
<protein>
    <recommendedName>
        <fullName evidence="3">Secreted protein</fullName>
    </recommendedName>
</protein>
<evidence type="ECO:0000313" key="2">
    <source>
        <dbReference type="Proteomes" id="UP001629113"/>
    </source>
</evidence>
<comment type="caution">
    <text evidence="1">The sequence shown here is derived from an EMBL/GenBank/DDBJ whole genome shotgun (WGS) entry which is preliminary data.</text>
</comment>
<proteinExistence type="predicted"/>
<organism evidence="1 2">
    <name type="scientific">Phlyctema vagabunda</name>
    <dbReference type="NCBI Taxonomy" id="108571"/>
    <lineage>
        <taxon>Eukaryota</taxon>
        <taxon>Fungi</taxon>
        <taxon>Dikarya</taxon>
        <taxon>Ascomycota</taxon>
        <taxon>Pezizomycotina</taxon>
        <taxon>Leotiomycetes</taxon>
        <taxon>Helotiales</taxon>
        <taxon>Dermateaceae</taxon>
        <taxon>Phlyctema</taxon>
    </lineage>
</organism>